<keyword evidence="1" id="KW-0808">Transferase</keyword>
<name>A0A0L7K2G4_OPEBR</name>
<proteinExistence type="predicted"/>
<comment type="caution">
    <text evidence="1">The sequence shown here is derived from an EMBL/GenBank/DDBJ whole genome shotgun (WGS) entry which is preliminary data.</text>
</comment>
<evidence type="ECO:0000313" key="2">
    <source>
        <dbReference type="Proteomes" id="UP000037510"/>
    </source>
</evidence>
<dbReference type="EMBL" id="JTDY01016949">
    <property type="protein sequence ID" value="KOB51873.1"/>
    <property type="molecule type" value="Genomic_DNA"/>
</dbReference>
<evidence type="ECO:0000313" key="1">
    <source>
        <dbReference type="EMBL" id="KOB51873.1"/>
    </source>
</evidence>
<reference evidence="1 2" key="1">
    <citation type="journal article" date="2015" name="Genome Biol. Evol.">
        <title>The genome of winter moth (Operophtera brumata) provides a genomic perspective on sexual dimorphism and phenology.</title>
        <authorList>
            <person name="Derks M.F."/>
            <person name="Smit S."/>
            <person name="Salis L."/>
            <person name="Schijlen E."/>
            <person name="Bossers A."/>
            <person name="Mateman C."/>
            <person name="Pijl A.S."/>
            <person name="de Ridder D."/>
            <person name="Groenen M.A."/>
            <person name="Visser M.E."/>
            <person name="Megens H.J."/>
        </authorList>
    </citation>
    <scope>NUCLEOTIDE SEQUENCE [LARGE SCALE GENOMIC DNA]</scope>
    <source>
        <strain evidence="1">WM2013NL</strain>
        <tissue evidence="1">Head and thorax</tissue>
    </source>
</reference>
<keyword evidence="1" id="KW-0695">RNA-directed DNA polymerase</keyword>
<dbReference type="AlphaFoldDB" id="A0A0L7K2G4"/>
<protein>
    <submittedName>
        <fullName evidence="1">Putative RNA-directed DNA polymerase</fullName>
    </submittedName>
</protein>
<accession>A0A0L7K2G4</accession>
<dbReference type="Proteomes" id="UP000037510">
    <property type="component" value="Unassembled WGS sequence"/>
</dbReference>
<keyword evidence="1" id="KW-0548">Nucleotidyltransferase</keyword>
<dbReference type="GO" id="GO:0003964">
    <property type="term" value="F:RNA-directed DNA polymerase activity"/>
    <property type="evidence" value="ECO:0007669"/>
    <property type="project" value="UniProtKB-KW"/>
</dbReference>
<organism evidence="1 2">
    <name type="scientific">Operophtera brumata</name>
    <name type="common">Winter moth</name>
    <name type="synonym">Phalaena brumata</name>
    <dbReference type="NCBI Taxonomy" id="104452"/>
    <lineage>
        <taxon>Eukaryota</taxon>
        <taxon>Metazoa</taxon>
        <taxon>Ecdysozoa</taxon>
        <taxon>Arthropoda</taxon>
        <taxon>Hexapoda</taxon>
        <taxon>Insecta</taxon>
        <taxon>Pterygota</taxon>
        <taxon>Neoptera</taxon>
        <taxon>Endopterygota</taxon>
        <taxon>Lepidoptera</taxon>
        <taxon>Glossata</taxon>
        <taxon>Ditrysia</taxon>
        <taxon>Geometroidea</taxon>
        <taxon>Geometridae</taxon>
        <taxon>Larentiinae</taxon>
        <taxon>Operophtera</taxon>
    </lineage>
</organism>
<keyword evidence="2" id="KW-1185">Reference proteome</keyword>
<sequence length="318" mass="37005">MRLIQENKSNVKKTWQVIKNICNLEKNIRSPTELIQNSTQISDVHNHFANVGRNLAQNILERLKTNENVLLKVYKNDNTDPSNSLVLLPTDKGEIKNIVLCLRTLDQCNCYTLINSTHLKYLGVTIDQHLRWDEQIKTLSGRVRKLIYIFKGLRHIKDTQLLKSVYYCLGQSIVSYGILGWGGAGKTFILQLERAQRAIIKVLLSKPYLYPTNRLYNDFEVLTVRQLYIKTTTLTQHRLPCDPSRVNIRRCDVVYKTPKYRTKFSHKFFCFLGPFVYNKINKDLNLMSMSTFSCKQLLDDYLKLLDYDNTENLLAVSS</sequence>
<gene>
    <name evidence="1" type="ORF">OBRU01_26992</name>
</gene>